<dbReference type="Gene3D" id="1.10.10.10">
    <property type="entry name" value="Winged helix-like DNA-binding domain superfamily/Winged helix DNA-binding domain"/>
    <property type="match status" value="1"/>
</dbReference>
<dbReference type="PROSITE" id="PS52050">
    <property type="entry name" value="WYL"/>
    <property type="match status" value="1"/>
</dbReference>
<dbReference type="KEGG" id="byl:A4V09_14035"/>
<evidence type="ECO:0000259" key="3">
    <source>
        <dbReference type="PROSITE" id="PS51000"/>
    </source>
</evidence>
<dbReference type="PANTHER" id="PTHR34580">
    <property type="match status" value="1"/>
</dbReference>
<dbReference type="GO" id="GO:0003700">
    <property type="term" value="F:DNA-binding transcription factor activity"/>
    <property type="evidence" value="ECO:0007669"/>
    <property type="project" value="InterPro"/>
</dbReference>
<evidence type="ECO:0000256" key="1">
    <source>
        <dbReference type="ARBA" id="ARBA00023015"/>
    </source>
</evidence>
<keyword evidence="5" id="KW-1185">Reference proteome</keyword>
<dbReference type="InterPro" id="IPR036388">
    <property type="entry name" value="WH-like_DNA-bd_sf"/>
</dbReference>
<dbReference type="STRING" id="1796616.A4V09_14035"/>
<dbReference type="RefSeq" id="WP_065542943.1">
    <property type="nucleotide sequence ID" value="NZ_CP015405.2"/>
</dbReference>
<feature type="domain" description="HTH deoR-type" evidence="3">
    <location>
        <begin position="2"/>
        <end position="57"/>
    </location>
</feature>
<dbReference type="InterPro" id="IPR028349">
    <property type="entry name" value="PafC-like"/>
</dbReference>
<dbReference type="OrthoDB" id="9815009at2"/>
<evidence type="ECO:0000256" key="2">
    <source>
        <dbReference type="ARBA" id="ARBA00023163"/>
    </source>
</evidence>
<proteinExistence type="predicted"/>
<dbReference type="InterPro" id="IPR013196">
    <property type="entry name" value="HTH_11"/>
</dbReference>
<dbReference type="PANTHER" id="PTHR34580:SF1">
    <property type="entry name" value="PROTEIN PAFC"/>
    <property type="match status" value="1"/>
</dbReference>
<dbReference type="PIRSF" id="PIRSF016838">
    <property type="entry name" value="PafC"/>
    <property type="match status" value="1"/>
</dbReference>
<dbReference type="SUPFAM" id="SSF46785">
    <property type="entry name" value="Winged helix' DNA-binding domain"/>
    <property type="match status" value="1"/>
</dbReference>
<evidence type="ECO:0000313" key="5">
    <source>
        <dbReference type="Proteomes" id="UP000092574"/>
    </source>
</evidence>
<reference evidence="4" key="1">
    <citation type="submission" date="2017-04" db="EMBL/GenBank/DDBJ databases">
        <title>Complete Genome Sequences of Twelve Strains of a Stable Defined Moderately Diverse Mouse Microbiota 2 (sDMDMm2).</title>
        <authorList>
            <person name="Uchimura Y."/>
            <person name="Wyss M."/>
            <person name="Brugiroux S."/>
            <person name="Limenitakis J.P."/>
            <person name="Stecher B."/>
            <person name="McCoy K.D."/>
            <person name="Macpherson A.J."/>
        </authorList>
    </citation>
    <scope>NUCLEOTIDE SEQUENCE</scope>
    <source>
        <strain evidence="4">YL58</strain>
    </source>
</reference>
<dbReference type="AlphaFoldDB" id="A0A1C7IAT9"/>
<evidence type="ECO:0000313" key="4">
    <source>
        <dbReference type="EMBL" id="ANU76786.1"/>
    </source>
</evidence>
<dbReference type="Pfam" id="PF13280">
    <property type="entry name" value="WYL"/>
    <property type="match status" value="1"/>
</dbReference>
<protein>
    <submittedName>
        <fullName evidence="4">Transcriptional regulator</fullName>
    </submittedName>
</protein>
<dbReference type="EMBL" id="CP015405">
    <property type="protein sequence ID" value="ANU76786.1"/>
    <property type="molecule type" value="Genomic_DNA"/>
</dbReference>
<accession>A0A1C7IAT9</accession>
<name>A0A1C7IAT9_9FIRM</name>
<dbReference type="InterPro" id="IPR001034">
    <property type="entry name" value="DeoR_HTH"/>
</dbReference>
<dbReference type="Proteomes" id="UP000092574">
    <property type="component" value="Chromosome"/>
</dbReference>
<keyword evidence="1" id="KW-0805">Transcription regulation</keyword>
<gene>
    <name evidence="4" type="ORF">A4V09_14035</name>
</gene>
<dbReference type="InterPro" id="IPR036390">
    <property type="entry name" value="WH_DNA-bd_sf"/>
</dbReference>
<dbReference type="InterPro" id="IPR026881">
    <property type="entry name" value="WYL_dom"/>
</dbReference>
<sequence>MKIDRLLKIVFYLLNHENVSARDLAERFHVSVRTIQRDMVSIAEAGIPVYSNQGKNGGYSILPSYRVRNCNIHQEEQQLIRQALESLATSYANETLAGLIEKYHLLLDRNQEQSIFFDFGIARENQQVQKWNQILEQAIEANALVEFFYRDAQGRETQRLVEPLAMQYKWYSWYLFAWSVPQEVYRTFKVARIRRLQITPGKSDRKHPAVKELLKHSDRAYGETCVTLEVDFDKKDTCLMEEYFPDSKIEERSGEKARIWIQVPPGERFWKALLLSMGSHVEIISPEIYRNELIRTAQNFLSNYDI</sequence>
<dbReference type="PROSITE" id="PS51000">
    <property type="entry name" value="HTH_DEOR_2"/>
    <property type="match status" value="1"/>
</dbReference>
<dbReference type="Pfam" id="PF08279">
    <property type="entry name" value="HTH_11"/>
    <property type="match status" value="1"/>
</dbReference>
<keyword evidence="2" id="KW-0804">Transcription</keyword>
<organism evidence="4 5">
    <name type="scientific">Blautia pseudococcoides</name>
    <dbReference type="NCBI Taxonomy" id="1796616"/>
    <lineage>
        <taxon>Bacteria</taxon>
        <taxon>Bacillati</taxon>
        <taxon>Bacillota</taxon>
        <taxon>Clostridia</taxon>
        <taxon>Lachnospirales</taxon>
        <taxon>Lachnospiraceae</taxon>
        <taxon>Blautia</taxon>
    </lineage>
</organism>
<dbReference type="InterPro" id="IPR051534">
    <property type="entry name" value="CBASS_pafABC_assoc_protein"/>
</dbReference>